<evidence type="ECO:0000256" key="6">
    <source>
        <dbReference type="ARBA" id="ARBA00023136"/>
    </source>
</evidence>
<feature type="region of interest" description="Disordered" evidence="8">
    <location>
        <begin position="1109"/>
        <end position="1128"/>
    </location>
</feature>
<evidence type="ECO:0000313" key="12">
    <source>
        <dbReference type="Proteomes" id="UP001234178"/>
    </source>
</evidence>
<evidence type="ECO:0000256" key="4">
    <source>
        <dbReference type="ARBA" id="ARBA00022824"/>
    </source>
</evidence>
<dbReference type="PANTHER" id="PTHR21723:SF3">
    <property type="entry name" value="PROTEIN RIC-3"/>
    <property type="match status" value="1"/>
</dbReference>
<dbReference type="InterPro" id="IPR032763">
    <property type="entry name" value="RIC3_N"/>
</dbReference>
<evidence type="ECO:0000256" key="9">
    <source>
        <dbReference type="SAM" id="Phobius"/>
    </source>
</evidence>
<keyword evidence="3 9" id="KW-0812">Transmembrane</keyword>
<evidence type="ECO:0000259" key="10">
    <source>
        <dbReference type="Pfam" id="PF15361"/>
    </source>
</evidence>
<feature type="compositionally biased region" description="Low complexity" evidence="8">
    <location>
        <begin position="685"/>
        <end position="694"/>
    </location>
</feature>
<proteinExistence type="inferred from homology"/>
<evidence type="ECO:0000256" key="1">
    <source>
        <dbReference type="ARBA" id="ARBA00004586"/>
    </source>
</evidence>
<feature type="region of interest" description="Disordered" evidence="8">
    <location>
        <begin position="922"/>
        <end position="950"/>
    </location>
</feature>
<dbReference type="PROSITE" id="PS51257">
    <property type="entry name" value="PROKAR_LIPOPROTEIN"/>
    <property type="match status" value="1"/>
</dbReference>
<feature type="region of interest" description="Disordered" evidence="8">
    <location>
        <begin position="535"/>
        <end position="729"/>
    </location>
</feature>
<comment type="caution">
    <text evidence="11">The sequence shown here is derived from an EMBL/GenBank/DDBJ whole genome shotgun (WGS) entry which is preliminary data.</text>
</comment>
<sequence>MASEFSKGKTLVVLAIVIGCFAILWPKIFYPMFQASVAPTTLQQQPIKEPAGHMRPERPPHLHPDMMHPALREKGRVIPPTRTIEKQAKPGPMPGMRPPMGGAPHIVSPSQGSGGMGILMPIYTIGIVVFFLYTMMKIMFKKPASEEETIPRIKDFHMDTEHRKYLFAEEYCSGVPGAVSEMSVKEYAILQEQQRQLLLQEQRRSRSKTPEIFAKKDELKPVLEHVCQKTEVVAEESVNKSEPAQEESVVEEIVEEVIIPRSPKMDTEGKPIGQWYLPPGFASGHAASDDENETGSDDIDLNDADERSLRLAFAALKAQKEEEVDQLRRRLEETERAMERICRQMGDVTDKLSTSAVADLLTPQLSSDKTNEELADENDQECRPGQLEEQVSLNTPEEESKDFSFPESVKIAVLQSSQEIQDPVEEEFCRTSTAESESFLRSFVRRLPSERQPSEVEEEIVTENILSATSAPVVETVQEQESQPQVEVTVEEKPISETESAKEEVKAQEEPIHVEIQEVVEELLKCEVESVREPIQEDAVEEKPTLEVESVEEHPVMQEEVVSQIHTEAESEPELRQQEHAKPNEGEWCLQASEINEESREPEIAPDDEQIQDEECRLQEKVQETIVSQVEAVPESPVIQEEETSQSYAEEPQPSDAEVTSVEEQTPEEGGHLQVEETVKKTLASEVESVSESSAMQEDEISQSYSEETKQSEPDVTSVEDKTPEEGWQLNVEETVEKTVASQVELVLESPAIQEEEISQSYAEETELTQEFANSKEDGDSLLATEANEEVLETKESTQELLQPEDYQLVNDNTIEETPTPKAESNVEFVHEQIHKDPLLNEETVESEQQVDDTECQSQTELLVEEKTTPEPESHVELIDQQVAEEECQLSTEIVERKTSEDQYLVAFDEEEIQDGAYQLQSENTTEEKSTCEAESLVESVHEETQEECPLLTEKTVEAPSSVDLTEQQIEETECQLQTELIVSEKTVTELESQVIIVDQQAAEEQGQLPTDITIEEKTSENESPVVLSEEEIHEECQLQSDNVMEERSAFDAESPTELGQEDIQKECPLSIEKTIEEQLTSEAELPVELAEEQMVKEECQSYTELIVEENTVSELEPPVEVDDEQVAEEECHLPAETTVETSKSLVDSVHGHVEEEERQSQTETTVQEEPTSAAESQVEFVREPTHDQENQVHIEEAFDEQLISEIEAQIECHHDLPHEEENQPETKERVEELQLSKVESVQQTVAHDENVIQIEEAAAEQSTPEIKPAFEQSYTQEAGQSQSFEETPQSEQTLVQEPSEESNSEGVETVKEALVPVSEPVHEYVQEECQKQIEQPVEELQMSTVESVQDEAEKEEAGPTEEILDKKPENECDQEMSSKQEDDKLQIEETETNQEFTNSEEGESSLMDGETIEEILESEIDSVRDLTIAEDEQTNIEDITEDGLEVETDFVAEIPEMPKDETPNKVEEVSQVEGVPERQVEPILQSTDVVLQESQQKVEEIVIATPCSKLKLQEANASNVRQGSEERKMTVNVCGMDVTACMEDCGKMPTGLLPKVTEKHHVVKHEPHDMDRVISVFLDTAIRPDSHLVVSEAECSAEIVPPEQLDLDENEYETSPVVLSGKMTLSVIGMELNAESPELQEEPLYTVEEPDAAPRVRFSEPTDRIFLIPVDPEEELIPDDSYSRQDEFRTEEEDEQIENPSVAYRPPTPPLQHLDDNGDTEFLTYEQLEEVGEVDVPAEEIEKEYHQEIPVPETPVPETSMEETTEILDTVRSEDSTLLETELPVGVDQSLIDAVESQIISAEEKEALEESKIHVSDVSNYVENAEAIPAVDEHISIGQMVEKIRVAMEESSPITVDVVSSVEESVQTKYIEDESFVSSNDVTFEQDPTVDECVPTKTTKPGRSIQSALDEMVDSIITESIADSVVESLRREECDTLTENVNTSSENPEDVTGSPSAKTDKLLDSETEKALLDADHQILSTSDSVAEADDFERNREVGEMEHALEQIEVSLHKAEQSRQMEEEEVKNVPNQTAGYSEDVESEPSISGFIIREDFPEEDETQPMTEEEILQARQEIEEIKKLLADVSSGVVHQSQVSTGSSNIVTELAYAMAEEAASAAAASKGSSPDMDEYEVIQSTRPAESSETSLAAAGAIASEKPTSTNNDS</sequence>
<feature type="compositionally biased region" description="Polar residues" evidence="8">
    <location>
        <begin position="2135"/>
        <end position="2147"/>
    </location>
</feature>
<feature type="region of interest" description="Disordered" evidence="8">
    <location>
        <begin position="280"/>
        <end position="302"/>
    </location>
</feature>
<feature type="region of interest" description="Disordered" evidence="8">
    <location>
        <begin position="362"/>
        <end position="405"/>
    </location>
</feature>
<comment type="similarity">
    <text evidence="2">Belongs to the ric-3 family.</text>
</comment>
<keyword evidence="12" id="KW-1185">Reference proteome</keyword>
<feature type="region of interest" description="Disordered" evidence="8">
    <location>
        <begin position="474"/>
        <end position="509"/>
    </location>
</feature>
<dbReference type="Proteomes" id="UP001234178">
    <property type="component" value="Unassembled WGS sequence"/>
</dbReference>
<feature type="region of interest" description="Disordered" evidence="8">
    <location>
        <begin position="1677"/>
        <end position="1712"/>
    </location>
</feature>
<feature type="compositionally biased region" description="Polar residues" evidence="8">
    <location>
        <begin position="1938"/>
        <end position="1947"/>
    </location>
</feature>
<feature type="compositionally biased region" description="Basic and acidic residues" evidence="8">
    <location>
        <begin position="1150"/>
        <end position="1161"/>
    </location>
</feature>
<evidence type="ECO:0000256" key="5">
    <source>
        <dbReference type="ARBA" id="ARBA00022989"/>
    </source>
</evidence>
<dbReference type="InterPro" id="IPR026160">
    <property type="entry name" value="Ric3"/>
</dbReference>
<accession>A0ABQ9ZRP9</accession>
<feature type="region of interest" description="Disordered" evidence="8">
    <location>
        <begin position="1212"/>
        <end position="1233"/>
    </location>
</feature>
<feature type="compositionally biased region" description="Basic and acidic residues" evidence="8">
    <location>
        <begin position="1364"/>
        <end position="1388"/>
    </location>
</feature>
<feature type="compositionally biased region" description="Acidic residues" evidence="8">
    <location>
        <begin position="1118"/>
        <end position="1128"/>
    </location>
</feature>
<dbReference type="EMBL" id="JAOYFB010000005">
    <property type="protein sequence ID" value="KAK4015598.1"/>
    <property type="molecule type" value="Genomic_DNA"/>
</dbReference>
<feature type="region of interest" description="Disordered" evidence="8">
    <location>
        <begin position="2118"/>
        <end position="2166"/>
    </location>
</feature>
<feature type="transmembrane region" description="Helical" evidence="9">
    <location>
        <begin position="12"/>
        <end position="30"/>
    </location>
</feature>
<feature type="compositionally biased region" description="Basic and acidic residues" evidence="8">
    <location>
        <begin position="567"/>
        <end position="585"/>
    </location>
</feature>
<feature type="region of interest" description="Disordered" evidence="8">
    <location>
        <begin position="1937"/>
        <end position="1962"/>
    </location>
</feature>
<reference evidence="11 12" key="1">
    <citation type="journal article" date="2023" name="Nucleic Acids Res.">
        <title>The hologenome of Daphnia magna reveals possible DNA methylation and microbiome-mediated evolution of the host genome.</title>
        <authorList>
            <person name="Chaturvedi A."/>
            <person name="Li X."/>
            <person name="Dhandapani V."/>
            <person name="Marshall H."/>
            <person name="Kissane S."/>
            <person name="Cuenca-Cambronero M."/>
            <person name="Asole G."/>
            <person name="Calvet F."/>
            <person name="Ruiz-Romero M."/>
            <person name="Marangio P."/>
            <person name="Guigo R."/>
            <person name="Rago D."/>
            <person name="Mirbahai L."/>
            <person name="Eastwood N."/>
            <person name="Colbourne J.K."/>
            <person name="Zhou J."/>
            <person name="Mallon E."/>
            <person name="Orsini L."/>
        </authorList>
    </citation>
    <scope>NUCLEOTIDE SEQUENCE [LARGE SCALE GENOMIC DNA]</scope>
    <source>
        <strain evidence="11">LRV0_1</strain>
    </source>
</reference>
<dbReference type="PANTHER" id="PTHR21723">
    <property type="entry name" value="RESISTANCE TO INHIBITORS OF CHOLINESTERASE PROTEIN 3 RIC3"/>
    <property type="match status" value="1"/>
</dbReference>
<feature type="transmembrane region" description="Helical" evidence="9">
    <location>
        <begin position="118"/>
        <end position="136"/>
    </location>
</feature>
<comment type="subcellular location">
    <subcellularLocation>
        <location evidence="1">Endoplasmic reticulum membrane</location>
    </subcellularLocation>
</comment>
<keyword evidence="6 9" id="KW-0472">Membrane</keyword>
<evidence type="ECO:0000256" key="2">
    <source>
        <dbReference type="ARBA" id="ARBA00008538"/>
    </source>
</evidence>
<feature type="compositionally biased region" description="Basic and acidic residues" evidence="8">
    <location>
        <begin position="707"/>
        <end position="725"/>
    </location>
</feature>
<dbReference type="Pfam" id="PF15361">
    <property type="entry name" value="RIC3"/>
    <property type="match status" value="1"/>
</dbReference>
<feature type="compositionally biased region" description="Acidic residues" evidence="8">
    <location>
        <begin position="604"/>
        <end position="613"/>
    </location>
</feature>
<feature type="compositionally biased region" description="Basic and acidic residues" evidence="8">
    <location>
        <begin position="535"/>
        <end position="557"/>
    </location>
</feature>
<feature type="compositionally biased region" description="Basic and acidic residues" evidence="8">
    <location>
        <begin position="1321"/>
        <end position="1332"/>
    </location>
</feature>
<feature type="compositionally biased region" description="Acidic residues" evidence="8">
    <location>
        <begin position="1389"/>
        <end position="1404"/>
    </location>
</feature>
<evidence type="ECO:0000256" key="7">
    <source>
        <dbReference type="SAM" id="Coils"/>
    </source>
</evidence>
<gene>
    <name evidence="11" type="ORF">OUZ56_030573</name>
</gene>
<evidence type="ECO:0000313" key="11">
    <source>
        <dbReference type="EMBL" id="KAK4015598.1"/>
    </source>
</evidence>
<feature type="region of interest" description="Disordered" evidence="8">
    <location>
        <begin position="1256"/>
        <end position="1408"/>
    </location>
</feature>
<feature type="region of interest" description="Disordered" evidence="8">
    <location>
        <begin position="1007"/>
        <end position="1031"/>
    </location>
</feature>
<feature type="compositionally biased region" description="Basic and acidic residues" evidence="8">
    <location>
        <begin position="669"/>
        <end position="680"/>
    </location>
</feature>
<feature type="region of interest" description="Disordered" evidence="8">
    <location>
        <begin position="1136"/>
        <end position="1191"/>
    </location>
</feature>
<feature type="coiled-coil region" evidence="7">
    <location>
        <begin position="317"/>
        <end position="351"/>
    </location>
</feature>
<feature type="domain" description="Resistance to inhibitors of cholinesterase protein 3 N-terminal" evidence="10">
    <location>
        <begin position="17"/>
        <end position="149"/>
    </location>
</feature>
<feature type="compositionally biased region" description="Basic and acidic residues" evidence="8">
    <location>
        <begin position="1181"/>
        <end position="1191"/>
    </location>
</feature>
<keyword evidence="7" id="KW-0175">Coiled coil</keyword>
<feature type="compositionally biased region" description="Acidic residues" evidence="8">
    <location>
        <begin position="289"/>
        <end position="302"/>
    </location>
</feature>
<name>A0ABQ9ZRP9_9CRUS</name>
<feature type="region of interest" description="Disordered" evidence="8">
    <location>
        <begin position="2014"/>
        <end position="2046"/>
    </location>
</feature>
<evidence type="ECO:0000256" key="8">
    <source>
        <dbReference type="SAM" id="MobiDB-lite"/>
    </source>
</evidence>
<evidence type="ECO:0000256" key="3">
    <source>
        <dbReference type="ARBA" id="ARBA00022692"/>
    </source>
</evidence>
<feature type="compositionally biased region" description="Low complexity" evidence="8">
    <location>
        <begin position="474"/>
        <end position="488"/>
    </location>
</feature>
<feature type="compositionally biased region" description="Basic and acidic residues" evidence="8">
    <location>
        <begin position="490"/>
        <end position="509"/>
    </location>
</feature>
<organism evidence="11 12">
    <name type="scientific">Daphnia magna</name>
    <dbReference type="NCBI Taxonomy" id="35525"/>
    <lineage>
        <taxon>Eukaryota</taxon>
        <taxon>Metazoa</taxon>
        <taxon>Ecdysozoa</taxon>
        <taxon>Arthropoda</taxon>
        <taxon>Crustacea</taxon>
        <taxon>Branchiopoda</taxon>
        <taxon>Diplostraca</taxon>
        <taxon>Cladocera</taxon>
        <taxon>Anomopoda</taxon>
        <taxon>Daphniidae</taxon>
        <taxon>Daphnia</taxon>
    </lineage>
</organism>
<feature type="compositionally biased region" description="Polar residues" evidence="8">
    <location>
        <begin position="1273"/>
        <end position="1297"/>
    </location>
</feature>
<feature type="compositionally biased region" description="Basic and acidic residues" evidence="8">
    <location>
        <begin position="614"/>
        <end position="623"/>
    </location>
</feature>
<keyword evidence="5 9" id="KW-1133">Transmembrane helix</keyword>
<protein>
    <recommendedName>
        <fullName evidence="10">Resistance to inhibitors of cholinesterase protein 3 N-terminal domain-containing protein</fullName>
    </recommendedName>
</protein>
<keyword evidence="4" id="KW-0256">Endoplasmic reticulum</keyword>